<dbReference type="EMBL" id="LGFT01000016">
    <property type="protein sequence ID" value="KUK44773.1"/>
    <property type="molecule type" value="Genomic_DNA"/>
</dbReference>
<evidence type="ECO:0000256" key="4">
    <source>
        <dbReference type="HAMAP-Rule" id="MF_01922"/>
    </source>
</evidence>
<dbReference type="EC" id="2.5.1.114" evidence="4"/>
<evidence type="ECO:0000256" key="1">
    <source>
        <dbReference type="ARBA" id="ARBA00022679"/>
    </source>
</evidence>
<comment type="function">
    <text evidence="4">S-adenosyl-L-methionine-dependent transferase that acts as a component of the wyosine derivatives biosynthesis pathway. Catalyzes the transfer of the alpha-amino-alpha-carboxypropyl (acp) group from S-adenosyl-L-methionine to 4-demethylwyosine (imG-14), forming 7-aminocarboxypropyl-demethylwyosine (wybutosine-86) at position 37 of tRNA(Phe).</text>
</comment>
<evidence type="ECO:0000313" key="7">
    <source>
        <dbReference type="EMBL" id="KUK44773.1"/>
    </source>
</evidence>
<comment type="caution">
    <text evidence="7">The sequence shown here is derived from an EMBL/GenBank/DDBJ whole genome shotgun (WGS) entry which is preliminary data.</text>
</comment>
<keyword evidence="1 4" id="KW-0808">Transferase</keyword>
<evidence type="ECO:0000256" key="2">
    <source>
        <dbReference type="ARBA" id="ARBA00022691"/>
    </source>
</evidence>
<dbReference type="Gene3D" id="3.30.300.110">
    <property type="entry name" value="Met-10+ protein-like domains"/>
    <property type="match status" value="1"/>
</dbReference>
<dbReference type="SUPFAM" id="SSF53335">
    <property type="entry name" value="S-adenosyl-L-methionine-dependent methyltransferases"/>
    <property type="match status" value="1"/>
</dbReference>
<evidence type="ECO:0000256" key="5">
    <source>
        <dbReference type="SAM" id="MobiDB-lite"/>
    </source>
</evidence>
<dbReference type="GO" id="GO:0005737">
    <property type="term" value="C:cytoplasm"/>
    <property type="evidence" value="ECO:0007669"/>
    <property type="project" value="UniProtKB-SubCell"/>
</dbReference>
<comment type="similarity">
    <text evidence="4">Belongs to the class I-like SAM-binding methyltransferase superfamily. TRM5/TYW2 family.</text>
</comment>
<dbReference type="Pfam" id="PF02475">
    <property type="entry name" value="TRM5-TYW2_MTfase"/>
    <property type="match status" value="1"/>
</dbReference>
<dbReference type="Gene3D" id="3.40.50.150">
    <property type="entry name" value="Vaccinia Virus protein VP39"/>
    <property type="match status" value="1"/>
</dbReference>
<dbReference type="GO" id="GO:0008175">
    <property type="term" value="F:tRNA methyltransferase activity"/>
    <property type="evidence" value="ECO:0007669"/>
    <property type="project" value="TreeGrafter"/>
</dbReference>
<dbReference type="AlphaFoldDB" id="A0A124FMH5"/>
<accession>A0A124FMH5</accession>
<dbReference type="CDD" id="cd02440">
    <property type="entry name" value="AdoMet_MTases"/>
    <property type="match status" value="1"/>
</dbReference>
<feature type="region of interest" description="Disordered" evidence="5">
    <location>
        <begin position="1"/>
        <end position="21"/>
    </location>
</feature>
<dbReference type="InterPro" id="IPR029063">
    <property type="entry name" value="SAM-dependent_MTases_sf"/>
</dbReference>
<dbReference type="HAMAP" id="MF_01922">
    <property type="entry name" value="TYW2_archaea"/>
    <property type="match status" value="1"/>
</dbReference>
<dbReference type="GO" id="GO:0102522">
    <property type="term" value="F:tRNA 4-demethylwyosine alpha-amino-alpha-carboxypropyltransferase activity"/>
    <property type="evidence" value="ECO:0007669"/>
    <property type="project" value="UniProtKB-EC"/>
</dbReference>
<dbReference type="InterPro" id="IPR030382">
    <property type="entry name" value="MeTrfase_TRM5/TYW2"/>
</dbReference>
<dbReference type="Pfam" id="PF25133">
    <property type="entry name" value="TYW2_N_2"/>
    <property type="match status" value="1"/>
</dbReference>
<feature type="binding site" evidence="4">
    <location>
        <position position="186"/>
    </location>
    <ligand>
        <name>S-adenosyl-L-methionine</name>
        <dbReference type="ChEBI" id="CHEBI:59789"/>
    </ligand>
</feature>
<feature type="compositionally biased region" description="Pro residues" evidence="5">
    <location>
        <begin position="1"/>
        <end position="12"/>
    </location>
</feature>
<dbReference type="Proteomes" id="UP000057043">
    <property type="component" value="Unassembled WGS sequence"/>
</dbReference>
<dbReference type="InterPro" id="IPR056744">
    <property type="entry name" value="TRM5/TYW2-like_N"/>
</dbReference>
<organism evidence="7 8">
    <name type="scientific">Methanothrix harundinacea</name>
    <dbReference type="NCBI Taxonomy" id="301375"/>
    <lineage>
        <taxon>Archaea</taxon>
        <taxon>Methanobacteriati</taxon>
        <taxon>Methanobacteriota</taxon>
        <taxon>Stenosarchaea group</taxon>
        <taxon>Methanomicrobia</taxon>
        <taxon>Methanotrichales</taxon>
        <taxon>Methanotrichaceae</taxon>
        <taxon>Methanothrix</taxon>
    </lineage>
</organism>
<feature type="binding site" evidence="4">
    <location>
        <position position="140"/>
    </location>
    <ligand>
        <name>S-adenosyl-L-methionine</name>
        <dbReference type="ChEBI" id="CHEBI:59789"/>
    </ligand>
</feature>
<dbReference type="PANTHER" id="PTHR23245:SF41">
    <property type="entry name" value="TRNA(PHE) (4-DEMETHYLWYOSINE(37)-C(7)) AMINOCARBOXYPROPYLTRANSFERASE"/>
    <property type="match status" value="1"/>
</dbReference>
<dbReference type="InterPro" id="IPR030867">
    <property type="entry name" value="TYW2_archaea"/>
</dbReference>
<sequence length="307" mass="33751">MTGPLPPSPFPSPSQSGSLPGLKIISQERPEFYERPLGLAELLADDIGPGERELLPRGWSILGRVVIVKIDPGIEHLKGEIGEALLDIYPRCITVLLDRGIEGQFREPDREVIAGSAETETVHREDGVVFKLDPMRTMFSPGNLKERMRMGRLGGGETVVDMFAGIGYFTLPMAVHSRPRKIVAIEINPVAYGYLVENVRLNHVEDIVQPILGDCAVATPKGVADRVVMGYVGTTDRYLDAGMAALVPGGLLHYHQTVPERIYPQMLKSDLAEAAKRAGRKVRIERCARVKKYSPGMLHAVLDARVE</sequence>
<feature type="binding site" evidence="4">
    <location>
        <position position="147"/>
    </location>
    <ligand>
        <name>S-adenosyl-L-methionine</name>
        <dbReference type="ChEBI" id="CHEBI:59789"/>
    </ligand>
</feature>
<reference evidence="7 8" key="1">
    <citation type="journal article" date="2015" name="MBio">
        <title>Genome-Resolved Metagenomic Analysis Reveals Roles for Candidate Phyla and Other Microbial Community Members in Biogeochemical Transformations in Oil Reservoirs.</title>
        <authorList>
            <person name="Hu P."/>
            <person name="Tom L."/>
            <person name="Singh A."/>
            <person name="Thomas B.C."/>
            <person name="Baker B.J."/>
            <person name="Piceno Y.M."/>
            <person name="Andersen G.L."/>
            <person name="Banfield J.F."/>
        </authorList>
    </citation>
    <scope>NUCLEOTIDE SEQUENCE [LARGE SCALE GENOMIC DNA]</scope>
    <source>
        <strain evidence="7">57_489</strain>
    </source>
</reference>
<keyword evidence="4" id="KW-0963">Cytoplasm</keyword>
<comment type="catalytic activity">
    <reaction evidence="4">
        <text>4-demethylwyosine(37) in tRNA(Phe) + S-adenosyl-L-methionine = 4-demethyl-7-[(3S)-3-amino-3-carboxypropyl]wyosine(37) in tRNA(Phe) + S-methyl-5'-thioadenosine + H(+)</text>
        <dbReference type="Rhea" id="RHEA:36355"/>
        <dbReference type="Rhea" id="RHEA-COMP:10164"/>
        <dbReference type="Rhea" id="RHEA-COMP:10378"/>
        <dbReference type="ChEBI" id="CHEBI:15378"/>
        <dbReference type="ChEBI" id="CHEBI:17509"/>
        <dbReference type="ChEBI" id="CHEBI:59789"/>
        <dbReference type="ChEBI" id="CHEBI:64315"/>
        <dbReference type="ChEBI" id="CHEBI:73550"/>
        <dbReference type="EC" id="2.5.1.114"/>
    </reaction>
</comment>
<proteinExistence type="inferred from homology"/>
<dbReference type="PATRIC" id="fig|301375.7.peg.449"/>
<feature type="domain" description="SAM-dependent methyltransferase TRM5/TYW2-type" evidence="6">
    <location>
        <begin position="59"/>
        <end position="307"/>
    </location>
</feature>
<keyword evidence="7" id="KW-0489">Methyltransferase</keyword>
<evidence type="ECO:0000313" key="8">
    <source>
        <dbReference type="Proteomes" id="UP000057043"/>
    </source>
</evidence>
<protein>
    <recommendedName>
        <fullName evidence="4">tRNA(Phe) (4-demethylwyosine(37)-C(7)) aminocarboxypropyltransferase</fullName>
        <ecNumber evidence="4">2.5.1.114</ecNumber>
    </recommendedName>
    <alternativeName>
        <fullName evidence="4">tRNA wyosine derivatives biosynthesis protein Taw2</fullName>
    </alternativeName>
</protein>
<keyword evidence="2 4" id="KW-0949">S-adenosyl-L-methionine</keyword>
<evidence type="ECO:0000259" key="6">
    <source>
        <dbReference type="PROSITE" id="PS51684"/>
    </source>
</evidence>
<dbReference type="InterPro" id="IPR056743">
    <property type="entry name" value="TRM5-TYW2-like_MTfase"/>
</dbReference>
<comment type="subcellular location">
    <subcellularLocation>
        <location evidence="4">Cytoplasm</location>
    </subcellularLocation>
</comment>
<dbReference type="PANTHER" id="PTHR23245">
    <property type="entry name" value="TRNA METHYLTRANSFERASE"/>
    <property type="match status" value="1"/>
</dbReference>
<name>A0A124FMH5_9EURY</name>
<dbReference type="GO" id="GO:0030488">
    <property type="term" value="P:tRNA methylation"/>
    <property type="evidence" value="ECO:0007669"/>
    <property type="project" value="TreeGrafter"/>
</dbReference>
<dbReference type="PROSITE" id="PS51684">
    <property type="entry name" value="SAM_MT_TRM5_TYW2"/>
    <property type="match status" value="1"/>
</dbReference>
<comment type="caution">
    <text evidence="4">Lacks conserved residue(s) required for the propagation of feature annotation.</text>
</comment>
<gene>
    <name evidence="4" type="primary">taw2</name>
    <name evidence="7" type="ORF">XD72_0878</name>
</gene>
<keyword evidence="3 4" id="KW-0819">tRNA processing</keyword>
<evidence type="ECO:0000256" key="3">
    <source>
        <dbReference type="ARBA" id="ARBA00022694"/>
    </source>
</evidence>